<feature type="compositionally biased region" description="Polar residues" evidence="10">
    <location>
        <begin position="327"/>
        <end position="345"/>
    </location>
</feature>
<dbReference type="AlphaFoldDB" id="A0A4Y9ZUB4"/>
<keyword evidence="6 11" id="KW-0812">Transmembrane</keyword>
<dbReference type="GO" id="GO:0000139">
    <property type="term" value="C:Golgi membrane"/>
    <property type="evidence" value="ECO:0007669"/>
    <property type="project" value="UniProtKB-SubCell"/>
</dbReference>
<feature type="domain" description="VTT" evidence="12">
    <location>
        <begin position="145"/>
        <end position="259"/>
    </location>
</feature>
<evidence type="ECO:0000256" key="5">
    <source>
        <dbReference type="ARBA" id="ARBA00020673"/>
    </source>
</evidence>
<dbReference type="PANTHER" id="PTHR47549">
    <property type="entry name" value="GOLGI APPARATUS MEMBRANE PROTEIN TVP38-RELATED"/>
    <property type="match status" value="1"/>
</dbReference>
<dbReference type="EMBL" id="SFCI01000828">
    <property type="protein sequence ID" value="TFY77770.1"/>
    <property type="molecule type" value="Genomic_DNA"/>
</dbReference>
<accession>A0A4Y9ZUB4</accession>
<reference evidence="13 14" key="1">
    <citation type="submission" date="2019-02" db="EMBL/GenBank/DDBJ databases">
        <title>Genome sequencing of the rare red list fungi Hericium alpestre (H. flagellum).</title>
        <authorList>
            <person name="Buettner E."/>
            <person name="Kellner H."/>
        </authorList>
    </citation>
    <scope>NUCLEOTIDE SEQUENCE [LARGE SCALE GENOMIC DNA]</scope>
    <source>
        <strain evidence="13 14">DSM 108284</strain>
    </source>
</reference>
<dbReference type="InterPro" id="IPR032816">
    <property type="entry name" value="VTT_dom"/>
</dbReference>
<keyword evidence="8" id="KW-0333">Golgi apparatus</keyword>
<feature type="transmembrane region" description="Helical" evidence="11">
    <location>
        <begin position="85"/>
        <end position="105"/>
    </location>
</feature>
<evidence type="ECO:0000256" key="3">
    <source>
        <dbReference type="ARBA" id="ARBA00008640"/>
    </source>
</evidence>
<evidence type="ECO:0000256" key="1">
    <source>
        <dbReference type="ARBA" id="ARBA00002978"/>
    </source>
</evidence>
<gene>
    <name evidence="13" type="ORF">EWM64_g6242</name>
</gene>
<comment type="caution">
    <text evidence="13">The sequence shown here is derived from an EMBL/GenBank/DDBJ whole genome shotgun (WGS) entry which is preliminary data.</text>
</comment>
<evidence type="ECO:0000313" key="13">
    <source>
        <dbReference type="EMBL" id="TFY77770.1"/>
    </source>
</evidence>
<keyword evidence="9 11" id="KW-0472">Membrane</keyword>
<feature type="transmembrane region" description="Helical" evidence="11">
    <location>
        <begin position="125"/>
        <end position="144"/>
    </location>
</feature>
<comment type="subcellular location">
    <subcellularLocation>
        <location evidence="2">Golgi apparatus membrane</location>
        <topology evidence="2">Multi-pass membrane protein</topology>
    </subcellularLocation>
</comment>
<feature type="transmembrane region" description="Helical" evidence="11">
    <location>
        <begin position="225"/>
        <end position="246"/>
    </location>
</feature>
<protein>
    <recommendedName>
        <fullName evidence="4">Golgi apparatus membrane protein TVP38</fullName>
    </recommendedName>
    <alternativeName>
        <fullName evidence="5">Golgi apparatus membrane protein tvp38</fullName>
    </alternativeName>
</protein>
<feature type="transmembrane region" description="Helical" evidence="11">
    <location>
        <begin position="156"/>
        <end position="180"/>
    </location>
</feature>
<evidence type="ECO:0000256" key="9">
    <source>
        <dbReference type="ARBA" id="ARBA00023136"/>
    </source>
</evidence>
<feature type="region of interest" description="Disordered" evidence="10">
    <location>
        <begin position="319"/>
        <end position="390"/>
    </location>
</feature>
<evidence type="ECO:0000256" key="7">
    <source>
        <dbReference type="ARBA" id="ARBA00022989"/>
    </source>
</evidence>
<feature type="non-terminal residue" evidence="13">
    <location>
        <position position="390"/>
    </location>
</feature>
<comment type="similarity">
    <text evidence="3">Belongs to the TVP38/TMEM64 family.</text>
</comment>
<sequence>MSSPYQAYGGPSNDGYLYPPTNNKPYQLNSASTVDVVQFGKPEDAGRRISRTPSPTPSEQAELDRDTFFDWKKMLNWRFWFRREWLWYYVALVIILVLTALMTIYHTQIVHWLTPATNWMKNLTVGWLIPIAILFVISFPPLFGHEIVAILCGVVWGLWIGFAIVAAGTFLGELGTFYAFKYCCRSRGEKFEKSNISYACLAKVVREGGFKIVFLARLSAIPGHFTTAVFSTCGIGVITFSIAAILSLPKQFVTVYIGVLVENAGDSETTGQKIASDAVIGVTFVVTFLAMWYIYRQMGKVRHEVIHERRKARQMKLETSDLPYGPSGTTFASSTTGPFNPNGSETDIPLTAPGMESQHQQWDSQGRAVGYAGDPRVYSPQPQRPQRTGT</sequence>
<evidence type="ECO:0000256" key="4">
    <source>
        <dbReference type="ARBA" id="ARBA00013533"/>
    </source>
</evidence>
<feature type="region of interest" description="Disordered" evidence="10">
    <location>
        <begin position="1"/>
        <end position="23"/>
    </location>
</feature>
<evidence type="ECO:0000313" key="14">
    <source>
        <dbReference type="Proteomes" id="UP000298061"/>
    </source>
</evidence>
<feature type="transmembrane region" description="Helical" evidence="11">
    <location>
        <begin position="274"/>
        <end position="295"/>
    </location>
</feature>
<feature type="compositionally biased region" description="Polar residues" evidence="10">
    <location>
        <begin position="380"/>
        <end position="390"/>
    </location>
</feature>
<proteinExistence type="inferred from homology"/>
<dbReference type="OrthoDB" id="166803at2759"/>
<evidence type="ECO:0000256" key="11">
    <source>
        <dbReference type="SAM" id="Phobius"/>
    </source>
</evidence>
<dbReference type="Pfam" id="PF09335">
    <property type="entry name" value="VTT_dom"/>
    <property type="match status" value="1"/>
</dbReference>
<evidence type="ECO:0000256" key="8">
    <source>
        <dbReference type="ARBA" id="ARBA00023034"/>
    </source>
</evidence>
<organism evidence="13 14">
    <name type="scientific">Hericium alpestre</name>
    <dbReference type="NCBI Taxonomy" id="135208"/>
    <lineage>
        <taxon>Eukaryota</taxon>
        <taxon>Fungi</taxon>
        <taxon>Dikarya</taxon>
        <taxon>Basidiomycota</taxon>
        <taxon>Agaricomycotina</taxon>
        <taxon>Agaricomycetes</taxon>
        <taxon>Russulales</taxon>
        <taxon>Hericiaceae</taxon>
        <taxon>Hericium</taxon>
    </lineage>
</organism>
<dbReference type="InterPro" id="IPR051076">
    <property type="entry name" value="Golgi_membrane_TVP38/TMEM64"/>
</dbReference>
<dbReference type="PANTHER" id="PTHR47549:SF2">
    <property type="entry name" value="GOLGI APPARATUS MEMBRANE PROTEIN TVP38"/>
    <property type="match status" value="1"/>
</dbReference>
<evidence type="ECO:0000259" key="12">
    <source>
        <dbReference type="Pfam" id="PF09335"/>
    </source>
</evidence>
<keyword evidence="7 11" id="KW-1133">Transmembrane helix</keyword>
<keyword evidence="14" id="KW-1185">Reference proteome</keyword>
<comment type="function">
    <text evidence="1">Golgi membrane protein involved in vesicular trafficking and spindle migration.</text>
</comment>
<dbReference type="STRING" id="135208.A0A4Y9ZUB4"/>
<evidence type="ECO:0000256" key="6">
    <source>
        <dbReference type="ARBA" id="ARBA00022692"/>
    </source>
</evidence>
<dbReference type="Proteomes" id="UP000298061">
    <property type="component" value="Unassembled WGS sequence"/>
</dbReference>
<evidence type="ECO:0000256" key="2">
    <source>
        <dbReference type="ARBA" id="ARBA00004653"/>
    </source>
</evidence>
<name>A0A4Y9ZUB4_9AGAM</name>
<evidence type="ECO:0000256" key="10">
    <source>
        <dbReference type="SAM" id="MobiDB-lite"/>
    </source>
</evidence>